<gene>
    <name evidence="1" type="ORF">A9Q84_14525</name>
</gene>
<organism evidence="1 2">
    <name type="scientific">Halobacteriovorax marinus</name>
    <dbReference type="NCBI Taxonomy" id="97084"/>
    <lineage>
        <taxon>Bacteria</taxon>
        <taxon>Pseudomonadati</taxon>
        <taxon>Bdellovibrionota</taxon>
        <taxon>Bacteriovoracia</taxon>
        <taxon>Bacteriovoracales</taxon>
        <taxon>Halobacteriovoraceae</taxon>
        <taxon>Halobacteriovorax</taxon>
    </lineage>
</organism>
<reference evidence="2" key="1">
    <citation type="journal article" date="2017" name="Proc. Natl. Acad. Sci. U.S.A.">
        <title>Simulation of Deepwater Horizon oil plume reveals substrate specialization within a complex community of hydrocarbon-degraders.</title>
        <authorList>
            <person name="Hu P."/>
            <person name="Dubinsky E.A."/>
            <person name="Probst A.J."/>
            <person name="Wang J."/>
            <person name="Sieber C.M.K."/>
            <person name="Tom L.M."/>
            <person name="Gardinali P."/>
            <person name="Banfield J.F."/>
            <person name="Atlas R.M."/>
            <person name="Andersen G.L."/>
        </authorList>
    </citation>
    <scope>NUCLEOTIDE SEQUENCE [LARGE SCALE GENOMIC DNA]</scope>
</reference>
<protein>
    <submittedName>
        <fullName evidence="1">Uncharacterized protein</fullName>
    </submittedName>
</protein>
<proteinExistence type="predicted"/>
<evidence type="ECO:0000313" key="1">
    <source>
        <dbReference type="EMBL" id="OUR95713.1"/>
    </source>
</evidence>
<accession>A0A1Y5FAC9</accession>
<evidence type="ECO:0000313" key="2">
    <source>
        <dbReference type="Proteomes" id="UP000196531"/>
    </source>
</evidence>
<dbReference type="AlphaFoldDB" id="A0A1Y5FAC9"/>
<dbReference type="EMBL" id="MAAO01000007">
    <property type="protein sequence ID" value="OUR95713.1"/>
    <property type="molecule type" value="Genomic_DNA"/>
</dbReference>
<sequence>MLDLFDFLFEGSEEIEFETIEGGIEVDSGIHDVLGESNEDQVLFALNRMTNDVDESTLEEAAEYFKNASYSQDSFNGIISNLKGIHGEVQVLEELEMRPDFEANYVIPTSTSHEAVDIYGVDEHGTILEKYQVKMSLDKSYIQRTLDELPEDVKIICPSEIADEFDDDRIVDVGVKLSHVEANIDDLCEVLATSEPWEAELGPKFDHWIDEDFEFDFGMIG</sequence>
<comment type="caution">
    <text evidence="1">The sequence shown here is derived from an EMBL/GenBank/DDBJ whole genome shotgun (WGS) entry which is preliminary data.</text>
</comment>
<name>A0A1Y5FAC9_9BACT</name>
<dbReference type="Proteomes" id="UP000196531">
    <property type="component" value="Unassembled WGS sequence"/>
</dbReference>